<feature type="transmembrane region" description="Helical" evidence="12">
    <location>
        <begin position="34"/>
        <end position="55"/>
    </location>
</feature>
<feature type="transmembrane region" description="Helical" evidence="12">
    <location>
        <begin position="110"/>
        <end position="128"/>
    </location>
</feature>
<feature type="transmembrane region" description="Helical" evidence="12">
    <location>
        <begin position="256"/>
        <end position="276"/>
    </location>
</feature>
<gene>
    <name evidence="13" type="ORF">Anas_13258</name>
</gene>
<evidence type="ECO:0000256" key="12">
    <source>
        <dbReference type="SAM" id="Phobius"/>
    </source>
</evidence>
<keyword evidence="3" id="KW-0813">Transport</keyword>
<dbReference type="GO" id="GO:0005886">
    <property type="term" value="C:plasma membrane"/>
    <property type="evidence" value="ECO:0007669"/>
    <property type="project" value="UniProtKB-SubCell"/>
</dbReference>
<evidence type="ECO:0000256" key="2">
    <source>
        <dbReference type="ARBA" id="ARBA00006434"/>
    </source>
</evidence>
<evidence type="ECO:0000256" key="5">
    <source>
        <dbReference type="ARBA" id="ARBA00022692"/>
    </source>
</evidence>
<organism evidence="13 14">
    <name type="scientific">Armadillidium nasatum</name>
    <dbReference type="NCBI Taxonomy" id="96803"/>
    <lineage>
        <taxon>Eukaryota</taxon>
        <taxon>Metazoa</taxon>
        <taxon>Ecdysozoa</taxon>
        <taxon>Arthropoda</taxon>
        <taxon>Crustacea</taxon>
        <taxon>Multicrustacea</taxon>
        <taxon>Malacostraca</taxon>
        <taxon>Eumalacostraca</taxon>
        <taxon>Peracarida</taxon>
        <taxon>Isopoda</taxon>
        <taxon>Oniscidea</taxon>
        <taxon>Crinocheta</taxon>
        <taxon>Armadillidiidae</taxon>
        <taxon>Armadillidium</taxon>
    </lineage>
</organism>
<dbReference type="OrthoDB" id="6132759at2759"/>
<evidence type="ECO:0000256" key="11">
    <source>
        <dbReference type="RuleBase" id="RU362091"/>
    </source>
</evidence>
<sequence length="396" mass="43350">MLLIYTNANVFVGVCLYATSSALAAVAPFDYTTCILVMGIVCTIYSTVGGIRAVVWTDVFQLIVMTIGMLIYVIAGVIQIGGIGNLFNIAEEGKRLEFFNMNPSIYERHNFYNTIAFGVFFYGTTFGVSQINTQRICAVRTLQDARKVLIYTFVGFVFLQILIFSGGLVTYASYAGCDPVLDGKIEKHNQVLSHFIVDKLGHMIGLPGIFTATLISSTLSTVPFSSVVNAQVALIWRDLLMKFKIFSQASPLQSSIINKILTFICGAIFIAMAFLTAKTESIIQLTSSVSGILIGLIFGIFMLGLCFPRSNRKGAWTGIIVSSIFLLWIYIGALKYGKSPNILPLSTEVCPIDMISNKTFAGSNDTIAGNEMDFNGTRSILFQNKGNHSGTQKEER</sequence>
<keyword evidence="10" id="KW-0739">Sodium transport</keyword>
<keyword evidence="7" id="KW-0915">Sodium</keyword>
<reference evidence="13 14" key="1">
    <citation type="journal article" date="2019" name="PLoS Biol.">
        <title>Sex chromosomes control vertical transmission of feminizing Wolbachia symbionts in an isopod.</title>
        <authorList>
            <person name="Becking T."/>
            <person name="Chebbi M.A."/>
            <person name="Giraud I."/>
            <person name="Moumen B."/>
            <person name="Laverre T."/>
            <person name="Caubet Y."/>
            <person name="Peccoud J."/>
            <person name="Gilbert C."/>
            <person name="Cordaux R."/>
        </authorList>
    </citation>
    <scope>NUCLEOTIDE SEQUENCE [LARGE SCALE GENOMIC DNA]</scope>
    <source>
        <strain evidence="13">ANa2</strain>
        <tissue evidence="13">Whole body excluding digestive tract and cuticle</tissue>
    </source>
</reference>
<dbReference type="AlphaFoldDB" id="A0A5N5SIH9"/>
<dbReference type="PROSITE" id="PS50283">
    <property type="entry name" value="NA_SOLUT_SYMP_3"/>
    <property type="match status" value="1"/>
</dbReference>
<proteinExistence type="inferred from homology"/>
<evidence type="ECO:0000256" key="8">
    <source>
        <dbReference type="ARBA" id="ARBA00023065"/>
    </source>
</evidence>
<dbReference type="EMBL" id="SEYY01024751">
    <property type="protein sequence ID" value="KAB7493933.1"/>
    <property type="molecule type" value="Genomic_DNA"/>
</dbReference>
<dbReference type="GO" id="GO:0015293">
    <property type="term" value="F:symporter activity"/>
    <property type="evidence" value="ECO:0007669"/>
    <property type="project" value="TreeGrafter"/>
</dbReference>
<evidence type="ECO:0000313" key="13">
    <source>
        <dbReference type="EMBL" id="KAB7493933.1"/>
    </source>
</evidence>
<evidence type="ECO:0000256" key="3">
    <source>
        <dbReference type="ARBA" id="ARBA00022448"/>
    </source>
</evidence>
<evidence type="ECO:0000256" key="4">
    <source>
        <dbReference type="ARBA" id="ARBA00022475"/>
    </source>
</evidence>
<keyword evidence="14" id="KW-1185">Reference proteome</keyword>
<comment type="subcellular location">
    <subcellularLocation>
        <location evidence="1">Cell membrane</location>
        <topology evidence="1">Multi-pass membrane protein</topology>
    </subcellularLocation>
</comment>
<feature type="transmembrane region" description="Helical" evidence="12">
    <location>
        <begin position="282"/>
        <end position="307"/>
    </location>
</feature>
<dbReference type="PANTHER" id="PTHR42985">
    <property type="entry name" value="SODIUM-COUPLED MONOCARBOXYLATE TRANSPORTER"/>
    <property type="match status" value="1"/>
</dbReference>
<dbReference type="InterPro" id="IPR001734">
    <property type="entry name" value="Na/solute_symporter"/>
</dbReference>
<evidence type="ECO:0000256" key="9">
    <source>
        <dbReference type="ARBA" id="ARBA00023136"/>
    </source>
</evidence>
<dbReference type="InterPro" id="IPR038377">
    <property type="entry name" value="Na/Glc_symporter_sf"/>
</dbReference>
<dbReference type="PANTHER" id="PTHR42985:SF40">
    <property type="entry name" value="LD47995P-RELATED"/>
    <property type="match status" value="1"/>
</dbReference>
<keyword evidence="5 12" id="KW-0812">Transmembrane</keyword>
<comment type="caution">
    <text evidence="13">The sequence shown here is derived from an EMBL/GenBank/DDBJ whole genome shotgun (WGS) entry which is preliminary data.</text>
</comment>
<dbReference type="GO" id="GO:0006814">
    <property type="term" value="P:sodium ion transport"/>
    <property type="evidence" value="ECO:0007669"/>
    <property type="project" value="UniProtKB-KW"/>
</dbReference>
<evidence type="ECO:0000256" key="10">
    <source>
        <dbReference type="ARBA" id="ARBA00023201"/>
    </source>
</evidence>
<accession>A0A5N5SIH9</accession>
<keyword evidence="8" id="KW-0406">Ion transport</keyword>
<feature type="transmembrane region" description="Helical" evidence="12">
    <location>
        <begin position="314"/>
        <end position="333"/>
    </location>
</feature>
<protein>
    <submittedName>
        <fullName evidence="13">Sodium-coupled monocarboxylate transporter 2</fullName>
    </submittedName>
</protein>
<evidence type="ECO:0000256" key="7">
    <source>
        <dbReference type="ARBA" id="ARBA00023053"/>
    </source>
</evidence>
<comment type="similarity">
    <text evidence="2 11">Belongs to the sodium:solute symporter (SSF) (TC 2.A.21) family.</text>
</comment>
<keyword evidence="4" id="KW-1003">Cell membrane</keyword>
<feature type="transmembrane region" description="Helical" evidence="12">
    <location>
        <begin position="209"/>
        <end position="236"/>
    </location>
</feature>
<dbReference type="Proteomes" id="UP000326759">
    <property type="component" value="Unassembled WGS sequence"/>
</dbReference>
<feature type="transmembrane region" description="Helical" evidence="12">
    <location>
        <begin position="148"/>
        <end position="174"/>
    </location>
</feature>
<feature type="transmembrane region" description="Helical" evidence="12">
    <location>
        <begin position="62"/>
        <end position="90"/>
    </location>
</feature>
<dbReference type="InterPro" id="IPR051163">
    <property type="entry name" value="Sodium:Solute_Symporter_SSF"/>
</dbReference>
<dbReference type="Gene3D" id="1.20.1730.10">
    <property type="entry name" value="Sodium/glucose cotransporter"/>
    <property type="match status" value="1"/>
</dbReference>
<keyword evidence="6 12" id="KW-1133">Transmembrane helix</keyword>
<evidence type="ECO:0000256" key="6">
    <source>
        <dbReference type="ARBA" id="ARBA00022989"/>
    </source>
</evidence>
<dbReference type="Pfam" id="PF00474">
    <property type="entry name" value="SSF"/>
    <property type="match status" value="1"/>
</dbReference>
<keyword evidence="9 12" id="KW-0472">Membrane</keyword>
<evidence type="ECO:0000313" key="14">
    <source>
        <dbReference type="Proteomes" id="UP000326759"/>
    </source>
</evidence>
<name>A0A5N5SIH9_9CRUS</name>
<evidence type="ECO:0000256" key="1">
    <source>
        <dbReference type="ARBA" id="ARBA00004651"/>
    </source>
</evidence>